<dbReference type="GO" id="GO:0031179">
    <property type="term" value="P:peptide modification"/>
    <property type="evidence" value="ECO:0007669"/>
    <property type="project" value="InterPro"/>
</dbReference>
<keyword evidence="4" id="KW-1185">Reference proteome</keyword>
<accession>A0A9P6CEZ6</accession>
<reference evidence="3" key="1">
    <citation type="submission" date="2020-11" db="EMBL/GenBank/DDBJ databases">
        <authorList>
            <consortium name="DOE Joint Genome Institute"/>
            <person name="Ahrendt S."/>
            <person name="Riley R."/>
            <person name="Andreopoulos W."/>
            <person name="Labutti K."/>
            <person name="Pangilinan J."/>
            <person name="Ruiz-Duenas F.J."/>
            <person name="Barrasa J.M."/>
            <person name="Sanchez-Garcia M."/>
            <person name="Camarero S."/>
            <person name="Miyauchi S."/>
            <person name="Serrano A."/>
            <person name="Linde D."/>
            <person name="Babiker R."/>
            <person name="Drula E."/>
            <person name="Ayuso-Fernandez I."/>
            <person name="Pacheco R."/>
            <person name="Padilla G."/>
            <person name="Ferreira P."/>
            <person name="Barriuso J."/>
            <person name="Kellner H."/>
            <person name="Castanera R."/>
            <person name="Alfaro M."/>
            <person name="Ramirez L."/>
            <person name="Pisabarro A.G."/>
            <person name="Kuo A."/>
            <person name="Tritt A."/>
            <person name="Lipzen A."/>
            <person name="He G."/>
            <person name="Yan M."/>
            <person name="Ng V."/>
            <person name="Cullen D."/>
            <person name="Martin F."/>
            <person name="Rosso M.-N."/>
            <person name="Henrissat B."/>
            <person name="Hibbett D."/>
            <person name="Martinez A.T."/>
            <person name="Grigoriev I.V."/>
        </authorList>
    </citation>
    <scope>NUCLEOTIDE SEQUENCE</scope>
    <source>
        <strain evidence="3">CBS 247.69</strain>
    </source>
</reference>
<dbReference type="Gene3D" id="1.50.10.10">
    <property type="match status" value="1"/>
</dbReference>
<keyword evidence="1" id="KW-0479">Metal-binding</keyword>
<comment type="caution">
    <text evidence="3">The sequence shown here is derived from an EMBL/GenBank/DDBJ whole genome shotgun (WGS) entry which is preliminary data.</text>
</comment>
<dbReference type="InterPro" id="IPR007822">
    <property type="entry name" value="LANC-like"/>
</dbReference>
<feature type="binding site" evidence="1">
    <location>
        <position position="74"/>
    </location>
    <ligand>
        <name>Zn(2+)</name>
        <dbReference type="ChEBI" id="CHEBI:29105"/>
    </ligand>
</feature>
<dbReference type="InterPro" id="IPR012341">
    <property type="entry name" value="6hp_glycosidase-like_sf"/>
</dbReference>
<dbReference type="EMBL" id="MU150337">
    <property type="protein sequence ID" value="KAF9458544.1"/>
    <property type="molecule type" value="Genomic_DNA"/>
</dbReference>
<organism evidence="3 4">
    <name type="scientific">Collybia nuda</name>
    <dbReference type="NCBI Taxonomy" id="64659"/>
    <lineage>
        <taxon>Eukaryota</taxon>
        <taxon>Fungi</taxon>
        <taxon>Dikarya</taxon>
        <taxon>Basidiomycota</taxon>
        <taxon>Agaricomycotina</taxon>
        <taxon>Agaricomycetes</taxon>
        <taxon>Agaricomycetidae</taxon>
        <taxon>Agaricales</taxon>
        <taxon>Tricholomatineae</taxon>
        <taxon>Clitocybaceae</taxon>
        <taxon>Collybia</taxon>
    </lineage>
</organism>
<protein>
    <submittedName>
        <fullName evidence="3">Uncharacterized protein</fullName>
    </submittedName>
</protein>
<dbReference type="GO" id="GO:0005975">
    <property type="term" value="P:carbohydrate metabolic process"/>
    <property type="evidence" value="ECO:0007669"/>
    <property type="project" value="InterPro"/>
</dbReference>
<name>A0A9P6CEZ6_9AGAR</name>
<feature type="binding site" evidence="1">
    <location>
        <position position="75"/>
    </location>
    <ligand>
        <name>Zn(2+)</name>
        <dbReference type="ChEBI" id="CHEBI:29105"/>
    </ligand>
</feature>
<evidence type="ECO:0000256" key="1">
    <source>
        <dbReference type="PIRSR" id="PIRSR607822-1"/>
    </source>
</evidence>
<dbReference type="OrthoDB" id="10257263at2759"/>
<evidence type="ECO:0000256" key="2">
    <source>
        <dbReference type="SAM" id="MobiDB-lite"/>
    </source>
</evidence>
<gene>
    <name evidence="3" type="ORF">BDZ94DRAFT_1325422</name>
</gene>
<dbReference type="Pfam" id="PF05147">
    <property type="entry name" value="LANC_like"/>
    <property type="match status" value="1"/>
</dbReference>
<dbReference type="PANTHER" id="PTHR12736:SF7">
    <property type="entry name" value="LANC-LIKE PROTEIN 3"/>
    <property type="match status" value="1"/>
</dbReference>
<proteinExistence type="predicted"/>
<dbReference type="Proteomes" id="UP000807353">
    <property type="component" value="Unassembled WGS sequence"/>
</dbReference>
<dbReference type="GO" id="GO:0005886">
    <property type="term" value="C:plasma membrane"/>
    <property type="evidence" value="ECO:0007669"/>
    <property type="project" value="TreeGrafter"/>
</dbReference>
<dbReference type="GO" id="GO:0046872">
    <property type="term" value="F:metal ion binding"/>
    <property type="evidence" value="ECO:0007669"/>
    <property type="project" value="UniProtKB-KW"/>
</dbReference>
<feature type="binding site" evidence="1">
    <location>
        <position position="17"/>
    </location>
    <ligand>
        <name>Zn(2+)</name>
        <dbReference type="ChEBI" id="CHEBI:29105"/>
    </ligand>
</feature>
<sequence length="130" mass="13686">MGAILSIIGGSELVQWCHGAPGILILLSTIIQWSHKDPKNNLDTALYDTLATSLRAGARLVYRHGLLRKGLGLCHGVAGSVFALLAASDALDLSINPHPSLDTRMSDGPAPSNSVPGEHPQWAARRDGCA</sequence>
<feature type="region of interest" description="Disordered" evidence="2">
    <location>
        <begin position="101"/>
        <end position="130"/>
    </location>
</feature>
<evidence type="ECO:0000313" key="4">
    <source>
        <dbReference type="Proteomes" id="UP000807353"/>
    </source>
</evidence>
<dbReference type="PANTHER" id="PTHR12736">
    <property type="entry name" value="LANC-LIKE PROTEIN"/>
    <property type="match status" value="1"/>
</dbReference>
<dbReference type="AlphaFoldDB" id="A0A9P6CEZ6"/>
<evidence type="ECO:0000313" key="3">
    <source>
        <dbReference type="EMBL" id="KAF9458544.1"/>
    </source>
</evidence>
<dbReference type="SUPFAM" id="SSF158745">
    <property type="entry name" value="LanC-like"/>
    <property type="match status" value="1"/>
</dbReference>
<keyword evidence="1" id="KW-0862">Zinc</keyword>